<accession>A0ABW0NEJ6</accession>
<keyword evidence="1" id="KW-0597">Phosphoprotein</keyword>
<comment type="caution">
    <text evidence="6">The sequence shown here is derived from an EMBL/GenBank/DDBJ whole genome shotgun (WGS) entry which is preliminary data.</text>
</comment>
<dbReference type="PANTHER" id="PTHR34139:SF1">
    <property type="entry name" value="RNASE MJ1380-RELATED"/>
    <property type="match status" value="1"/>
</dbReference>
<dbReference type="Proteomes" id="UP001596037">
    <property type="component" value="Unassembled WGS sequence"/>
</dbReference>
<dbReference type="RefSeq" id="WP_376851021.1">
    <property type="nucleotide sequence ID" value="NZ_JBHSMF010000009.1"/>
</dbReference>
<evidence type="ECO:0000256" key="1">
    <source>
        <dbReference type="ARBA" id="ARBA00022553"/>
    </source>
</evidence>
<evidence type="ECO:0000313" key="6">
    <source>
        <dbReference type="EMBL" id="MFC5498945.1"/>
    </source>
</evidence>
<evidence type="ECO:0000256" key="5">
    <source>
        <dbReference type="ARBA" id="ARBA00022801"/>
    </source>
</evidence>
<evidence type="ECO:0000256" key="4">
    <source>
        <dbReference type="ARBA" id="ARBA00022741"/>
    </source>
</evidence>
<gene>
    <name evidence="6" type="ORF">ACFPOE_15460</name>
</gene>
<evidence type="ECO:0000313" key="7">
    <source>
        <dbReference type="Proteomes" id="UP001596037"/>
    </source>
</evidence>
<keyword evidence="5" id="KW-0378">Hydrolase</keyword>
<keyword evidence="2" id="KW-1277">Toxin-antitoxin system</keyword>
<evidence type="ECO:0000256" key="2">
    <source>
        <dbReference type="ARBA" id="ARBA00022649"/>
    </source>
</evidence>
<evidence type="ECO:0000256" key="3">
    <source>
        <dbReference type="ARBA" id="ARBA00022722"/>
    </source>
</evidence>
<proteinExistence type="predicted"/>
<reference evidence="7" key="1">
    <citation type="journal article" date="2019" name="Int. J. Syst. Evol. Microbiol.">
        <title>The Global Catalogue of Microorganisms (GCM) 10K type strain sequencing project: providing services to taxonomists for standard genome sequencing and annotation.</title>
        <authorList>
            <consortium name="The Broad Institute Genomics Platform"/>
            <consortium name="The Broad Institute Genome Sequencing Center for Infectious Disease"/>
            <person name="Wu L."/>
            <person name="Ma J."/>
        </authorList>
    </citation>
    <scope>NUCLEOTIDE SEQUENCE [LARGE SCALE GENOMIC DNA]</scope>
    <source>
        <strain evidence="7">CCUG 57401</strain>
    </source>
</reference>
<dbReference type="InterPro" id="IPR008201">
    <property type="entry name" value="HepT-like"/>
</dbReference>
<protein>
    <submittedName>
        <fullName evidence="6">DUF86 domain-containing protein</fullName>
    </submittedName>
</protein>
<keyword evidence="4" id="KW-0547">Nucleotide-binding</keyword>
<organism evidence="6 7">
    <name type="scientific">Caenimonas terrae</name>
    <dbReference type="NCBI Taxonomy" id="696074"/>
    <lineage>
        <taxon>Bacteria</taxon>
        <taxon>Pseudomonadati</taxon>
        <taxon>Pseudomonadota</taxon>
        <taxon>Betaproteobacteria</taxon>
        <taxon>Burkholderiales</taxon>
        <taxon>Comamonadaceae</taxon>
        <taxon>Caenimonas</taxon>
    </lineage>
</organism>
<dbReference type="EMBL" id="JBHSMF010000009">
    <property type="protein sequence ID" value="MFC5498945.1"/>
    <property type="molecule type" value="Genomic_DNA"/>
</dbReference>
<dbReference type="PANTHER" id="PTHR34139">
    <property type="entry name" value="UPF0331 PROTEIN MJ0127"/>
    <property type="match status" value="1"/>
</dbReference>
<keyword evidence="7" id="KW-1185">Reference proteome</keyword>
<dbReference type="Pfam" id="PF01934">
    <property type="entry name" value="HepT-like"/>
    <property type="match status" value="1"/>
</dbReference>
<keyword evidence="3" id="KW-0540">Nuclease</keyword>
<sequence>MNRRDPLRVQDYLGHILEAIDNIIEYTSGMDSAGYLADKKTRDAVIRNFEVIGEACNKITQHYAQFAASHPEVPWNFAYEMRNALAHGYFKVDQGIVWTTIQTDLPQMKAAVFAIAGSV</sequence>
<dbReference type="InterPro" id="IPR051813">
    <property type="entry name" value="HepT_RNase_toxin"/>
</dbReference>
<name>A0ABW0NEJ6_9BURK</name>